<dbReference type="PANTHER" id="PTHR46098:SF1">
    <property type="entry name" value="TRNA (CYTOSINE(38)-C(5))-METHYLTRANSFERASE"/>
    <property type="match status" value="1"/>
</dbReference>
<dbReference type="Gene3D" id="3.40.50.150">
    <property type="entry name" value="Vaccinia Virus protein VP39"/>
    <property type="match status" value="1"/>
</dbReference>
<dbReference type="PROSITE" id="PS00094">
    <property type="entry name" value="C5_MTASE_1"/>
    <property type="match status" value="1"/>
</dbReference>
<dbReference type="GO" id="GO:0099018">
    <property type="term" value="P:symbiont-mediated evasion of host restriction-modification system"/>
    <property type="evidence" value="ECO:0007669"/>
    <property type="project" value="UniProtKB-KW"/>
</dbReference>
<reference evidence="8" key="1">
    <citation type="journal article" date="2021" name="Proc. Natl. Acad. Sci. U.S.A.">
        <title>A Catalog of Tens of Thousands of Viruses from Human Metagenomes Reveals Hidden Associations with Chronic Diseases.</title>
        <authorList>
            <person name="Tisza M.J."/>
            <person name="Buck C.B."/>
        </authorList>
    </citation>
    <scope>NUCLEOTIDE SEQUENCE</scope>
    <source>
        <strain evidence="8">CtEJj1</strain>
    </source>
</reference>
<sequence length="612" mass="66917">MSNLTLGSLFDGSGGFSLAGMMAGITPIWASEIEPFPIRVTTKRIPHMKHYGDISKMNGGKIEPVDIITFGSPCQNLSLAGKREGLNGEKSSMFFEAIRVIKEMRENTNGEYPRWIVWENVPGAMSSSKGQDFRTVLEEICKIKDETVHIPMPEKKWTTAGEIVGNDYSVAYRILDAQYFGVPQRRRRIFLVADFAGECAGKVLFESESVFGNFKKSICSRQGTAGTAETGIGETGTICLNDQGGERIDVTQDKTTTLRAQAHHPTCVMFENHSQDTRYIGPLEVSQTVLATFGTGGNNQPFVVHTPKTLKIRCGCDGGGKGALIQENKSATLSCNNDQTLFEPKVYGICSNDSNSMKSDNPNSGIYAADTSRTIDCGGVNPSSNQGGMAVVALQGSIIGRKEKNGSNGSGFNQDTSFTLNTVDRHAVAYGIDRAAFNQGQNALYDFAIEKEKQPTMVAKGPGAVAEPAYSASKASFFTSAEKECANTLVASDYKDPPLVNDTNGTEYIVRRLTPKECALLQGFPVWWCDGLKTENPTEEEIQKWSDIFENRRKALCKSTKPKTRNQIIKWLKNPHSDSAEYTMWGNGVALPCVFYVLNGIAHYAELTNSVM</sequence>
<dbReference type="PRINTS" id="PR00105">
    <property type="entry name" value="C5METTRFRASE"/>
</dbReference>
<dbReference type="PANTHER" id="PTHR46098">
    <property type="entry name" value="TRNA (CYTOSINE(38)-C(5))-METHYLTRANSFERASE"/>
    <property type="match status" value="1"/>
</dbReference>
<evidence type="ECO:0000256" key="2">
    <source>
        <dbReference type="ARBA" id="ARBA00022632"/>
    </source>
</evidence>
<dbReference type="EMBL" id="BK016020">
    <property type="protein sequence ID" value="DAF90061.1"/>
    <property type="molecule type" value="Genomic_DNA"/>
</dbReference>
<keyword evidence="1 7" id="KW-0489">Methyltransferase</keyword>
<proteinExistence type="inferred from homology"/>
<keyword evidence="6" id="KW-1258">Restriction-modification system evasion by virus</keyword>
<keyword evidence="4 7" id="KW-0949">S-adenosyl-L-methionine</keyword>
<evidence type="ECO:0000256" key="1">
    <source>
        <dbReference type="ARBA" id="ARBA00022603"/>
    </source>
</evidence>
<evidence type="ECO:0000313" key="8">
    <source>
        <dbReference type="EMBL" id="DAF90061.1"/>
    </source>
</evidence>
<dbReference type="InterPro" id="IPR050750">
    <property type="entry name" value="C5-MTase"/>
</dbReference>
<feature type="active site" evidence="7">
    <location>
        <position position="74"/>
    </location>
</feature>
<dbReference type="GO" id="GO:0032259">
    <property type="term" value="P:methylation"/>
    <property type="evidence" value="ECO:0007669"/>
    <property type="project" value="UniProtKB-KW"/>
</dbReference>
<keyword evidence="3 7" id="KW-0808">Transferase</keyword>
<evidence type="ECO:0000256" key="6">
    <source>
        <dbReference type="ARBA" id="ARBA00033479"/>
    </source>
</evidence>
<evidence type="ECO:0000256" key="4">
    <source>
        <dbReference type="ARBA" id="ARBA00022691"/>
    </source>
</evidence>
<dbReference type="InterPro" id="IPR018117">
    <property type="entry name" value="C5_DNA_meth_AS"/>
</dbReference>
<dbReference type="SUPFAM" id="SSF53335">
    <property type="entry name" value="S-adenosyl-L-methionine-dependent methyltransferases"/>
    <property type="match status" value="1"/>
</dbReference>
<dbReference type="GO" id="GO:0052170">
    <property type="term" value="P:symbiont-mediated suppression of host innate immune response"/>
    <property type="evidence" value="ECO:0007669"/>
    <property type="project" value="UniProtKB-KW"/>
</dbReference>
<comment type="similarity">
    <text evidence="7">Belongs to the class I-like SAM-binding methyltransferase superfamily. C5-methyltransferase family.</text>
</comment>
<dbReference type="Gene3D" id="3.90.120.30">
    <property type="match status" value="1"/>
</dbReference>
<protein>
    <submittedName>
        <fullName evidence="8">Cytosine specific methyltransferase</fullName>
    </submittedName>
</protein>
<dbReference type="Pfam" id="PF00145">
    <property type="entry name" value="DNA_methylase"/>
    <property type="match status" value="2"/>
</dbReference>
<accession>A0A8S5U6K9</accession>
<name>A0A8S5U6K9_9CAUD</name>
<evidence type="ECO:0000256" key="3">
    <source>
        <dbReference type="ARBA" id="ARBA00022679"/>
    </source>
</evidence>
<keyword evidence="5" id="KW-0899">Viral immunoevasion</keyword>
<evidence type="ECO:0000256" key="7">
    <source>
        <dbReference type="PROSITE-ProRule" id="PRU01016"/>
    </source>
</evidence>
<keyword evidence="2" id="KW-1090">Inhibition of host innate immune response by virus</keyword>
<dbReference type="InterPro" id="IPR029063">
    <property type="entry name" value="SAM-dependent_MTases_sf"/>
</dbReference>
<organism evidence="8">
    <name type="scientific">Siphoviridae sp. ctEJj1</name>
    <dbReference type="NCBI Taxonomy" id="2825395"/>
    <lineage>
        <taxon>Viruses</taxon>
        <taxon>Duplodnaviria</taxon>
        <taxon>Heunggongvirae</taxon>
        <taxon>Uroviricota</taxon>
        <taxon>Caudoviricetes</taxon>
    </lineage>
</organism>
<keyword evidence="2" id="KW-0945">Host-virus interaction</keyword>
<dbReference type="PROSITE" id="PS51679">
    <property type="entry name" value="SAM_MT_C5"/>
    <property type="match status" value="1"/>
</dbReference>
<dbReference type="GO" id="GO:0008168">
    <property type="term" value="F:methyltransferase activity"/>
    <property type="evidence" value="ECO:0007669"/>
    <property type="project" value="UniProtKB-KW"/>
</dbReference>
<dbReference type="InterPro" id="IPR001525">
    <property type="entry name" value="C5_MeTfrase"/>
</dbReference>
<evidence type="ECO:0000256" key="5">
    <source>
        <dbReference type="ARBA" id="ARBA00023280"/>
    </source>
</evidence>